<dbReference type="EMBL" id="CAIX01000028">
    <property type="protein sequence ID" value="CCI42041.1"/>
    <property type="molecule type" value="Genomic_DNA"/>
</dbReference>
<dbReference type="GO" id="GO:0043130">
    <property type="term" value="F:ubiquitin binding"/>
    <property type="evidence" value="ECO:0007669"/>
    <property type="project" value="InterPro"/>
</dbReference>
<dbReference type="GO" id="GO:0005829">
    <property type="term" value="C:cytosol"/>
    <property type="evidence" value="ECO:0007669"/>
    <property type="project" value="TreeGrafter"/>
</dbReference>
<dbReference type="InterPro" id="IPR037191">
    <property type="entry name" value="VPS9_dom_sf"/>
</dbReference>
<dbReference type="InterPro" id="IPR045046">
    <property type="entry name" value="Vps9-like"/>
</dbReference>
<feature type="compositionally biased region" description="Acidic residues" evidence="1">
    <location>
        <begin position="149"/>
        <end position="165"/>
    </location>
</feature>
<protein>
    <recommendedName>
        <fullName evidence="6">VPS9 domain-containing protein</fullName>
    </recommendedName>
</protein>
<proteinExistence type="predicted"/>
<dbReference type="SUPFAM" id="SSF109993">
    <property type="entry name" value="VPS9 domain"/>
    <property type="match status" value="1"/>
</dbReference>
<dbReference type="PANTHER" id="PTHR23101:SF25">
    <property type="entry name" value="GTPASE-ACTIVATING PROTEIN AND VPS9 DOMAIN-CONTAINING PROTEIN 1"/>
    <property type="match status" value="1"/>
</dbReference>
<feature type="compositionally biased region" description="Basic and acidic residues" evidence="1">
    <location>
        <begin position="193"/>
        <end position="212"/>
    </location>
</feature>
<dbReference type="SUPFAM" id="SSF64268">
    <property type="entry name" value="PX domain"/>
    <property type="match status" value="1"/>
</dbReference>
<dbReference type="InterPro" id="IPR003123">
    <property type="entry name" value="VPS9"/>
</dbReference>
<dbReference type="Gene3D" id="1.20.1050.80">
    <property type="entry name" value="VPS9 domain"/>
    <property type="match status" value="1"/>
</dbReference>
<comment type="caution">
    <text evidence="4">The sequence shown here is derived from an EMBL/GenBank/DDBJ whole genome shotgun (WGS) entry which is preliminary data.</text>
</comment>
<name>A0A024G5K8_9STRA</name>
<feature type="compositionally biased region" description="Polar residues" evidence="1">
    <location>
        <begin position="42"/>
        <end position="62"/>
    </location>
</feature>
<evidence type="ECO:0000313" key="5">
    <source>
        <dbReference type="Proteomes" id="UP000053237"/>
    </source>
</evidence>
<dbReference type="Gene3D" id="1.10.8.10">
    <property type="entry name" value="DNA helicase RuvA subunit, C-terminal domain"/>
    <property type="match status" value="1"/>
</dbReference>
<evidence type="ECO:0000259" key="3">
    <source>
        <dbReference type="PROSITE" id="PS51205"/>
    </source>
</evidence>
<dbReference type="InterPro" id="IPR036871">
    <property type="entry name" value="PX_dom_sf"/>
</dbReference>
<feature type="domain" description="VPS9" evidence="3">
    <location>
        <begin position="663"/>
        <end position="834"/>
    </location>
</feature>
<dbReference type="PROSITE" id="PS51140">
    <property type="entry name" value="CUE"/>
    <property type="match status" value="1"/>
</dbReference>
<gene>
    <name evidence="4" type="ORF">BN9_028250</name>
</gene>
<feature type="compositionally biased region" description="Basic and acidic residues" evidence="1">
    <location>
        <begin position="166"/>
        <end position="177"/>
    </location>
</feature>
<dbReference type="Pfam" id="PF02204">
    <property type="entry name" value="VPS9"/>
    <property type="match status" value="1"/>
</dbReference>
<keyword evidence="5" id="KW-1185">Reference proteome</keyword>
<dbReference type="AlphaFoldDB" id="A0A024G5K8"/>
<dbReference type="InterPro" id="IPR003892">
    <property type="entry name" value="CUE"/>
</dbReference>
<evidence type="ECO:0000256" key="1">
    <source>
        <dbReference type="SAM" id="MobiDB-lite"/>
    </source>
</evidence>
<dbReference type="GO" id="GO:0030139">
    <property type="term" value="C:endocytic vesicle"/>
    <property type="evidence" value="ECO:0007669"/>
    <property type="project" value="TreeGrafter"/>
</dbReference>
<reference evidence="4 5" key="1">
    <citation type="submission" date="2012-05" db="EMBL/GenBank/DDBJ databases">
        <title>Recombination and specialization in a pathogen metapopulation.</title>
        <authorList>
            <person name="Gardiner A."/>
            <person name="Kemen E."/>
            <person name="Schultz-Larsen T."/>
            <person name="MacLean D."/>
            <person name="Van Oosterhout C."/>
            <person name="Jones J.D.G."/>
        </authorList>
    </citation>
    <scope>NUCLEOTIDE SEQUENCE [LARGE SCALE GENOMIC DNA]</scope>
    <source>
        <strain evidence="4 5">Ac Nc2</strain>
    </source>
</reference>
<evidence type="ECO:0000313" key="4">
    <source>
        <dbReference type="EMBL" id="CCI42041.1"/>
    </source>
</evidence>
<dbReference type="PROSITE" id="PS51205">
    <property type="entry name" value="VPS9"/>
    <property type="match status" value="1"/>
</dbReference>
<organism evidence="4 5">
    <name type="scientific">Albugo candida</name>
    <dbReference type="NCBI Taxonomy" id="65357"/>
    <lineage>
        <taxon>Eukaryota</taxon>
        <taxon>Sar</taxon>
        <taxon>Stramenopiles</taxon>
        <taxon>Oomycota</taxon>
        <taxon>Peronosporomycetes</taxon>
        <taxon>Albuginales</taxon>
        <taxon>Albuginaceae</taxon>
        <taxon>Albugo</taxon>
    </lineage>
</organism>
<dbReference type="GO" id="GO:0031267">
    <property type="term" value="F:small GTPase binding"/>
    <property type="evidence" value="ECO:0007669"/>
    <property type="project" value="TreeGrafter"/>
</dbReference>
<dbReference type="InParanoid" id="A0A024G5K8"/>
<feature type="domain" description="CUE" evidence="2">
    <location>
        <begin position="64"/>
        <end position="107"/>
    </location>
</feature>
<feature type="region of interest" description="Disordered" evidence="1">
    <location>
        <begin position="32"/>
        <end position="62"/>
    </location>
</feature>
<evidence type="ECO:0008006" key="6">
    <source>
        <dbReference type="Google" id="ProtNLM"/>
    </source>
</evidence>
<sequence>MRSSINNTNSERTKRSFRRDISDLFSKRRGNRESFEVLESPPSVSRSSTGVTATSSSKRSNQNTFRRGIKLLQSMFPAWELEPLKLVFEAHEFVMENTIAAILRMNETQSCITDEMQDEVTNYHESMFDATEGNLLPIDFLQLPTECIDDIDNDDEDGATSDDGTEELKRSVCKDSAFESDDVTNAISGDDQAIERDESHERKANIPERSDSLAEDDGTLFGRVYTGDVGDVDEEVVHPVLNADQLVAKRQFVSDSVNQMFIPPELRNVRPSIMDTSSIDVIKRSRLNLTDAEKRIQHREPHLAFELLSKASEIYRNGVISSQELDTLRSYTLPLIQPSRMLIDNTTKMDRLISDHEWHLLILKCKSMIQARVFISLLQLFIVDIRQGLSIRLVHEQEYLIRIVDIETGIVWFTTKRQKDILKLYRKLCKISQRIREISLASRLSQIRNTNDGFAKSQARLLEGFLRSAATLVTPSPLTFLHGVALKELHQFLQVPAESMMHPKRTHQLSRQLRVYVYHTVNDNTSPEGKACLRFEQKLQKLGDEHSIDVLNEMGDLLDGLQEYMLEHRFQEMKQFAERLINLYTTPANMVIQVFSNESSNMPKRRLKSRNNSYVNILASLDQQTRNDRLYAFISDSIRPELEERICVSVMKDLNQALRKMVADKEIQFQSRLRVLRNQSQESIGISSSKTSPSNWRLAVQTIKEMDGAFLPWDKMARLVTCAHQIHDLYRSEHAVSSVMDEANSHGYHQDSHSEVSCHSSGPSNMKEELLSGDDFLPIFIYVLIHCNLESPVMTQVLLNRLCDPEKRHSEAGYYLATFEAAVHHILSADRDMF</sequence>
<dbReference type="Proteomes" id="UP000053237">
    <property type="component" value="Unassembled WGS sequence"/>
</dbReference>
<evidence type="ECO:0000259" key="2">
    <source>
        <dbReference type="PROSITE" id="PS51140"/>
    </source>
</evidence>
<dbReference type="GO" id="GO:0016192">
    <property type="term" value="P:vesicle-mediated transport"/>
    <property type="evidence" value="ECO:0007669"/>
    <property type="project" value="InterPro"/>
</dbReference>
<dbReference type="PANTHER" id="PTHR23101">
    <property type="entry name" value="RAB GDP/GTP EXCHANGE FACTOR"/>
    <property type="match status" value="1"/>
</dbReference>
<dbReference type="GO" id="GO:0005085">
    <property type="term" value="F:guanyl-nucleotide exchange factor activity"/>
    <property type="evidence" value="ECO:0007669"/>
    <property type="project" value="InterPro"/>
</dbReference>
<feature type="region of interest" description="Disordered" evidence="1">
    <location>
        <begin position="149"/>
        <end position="214"/>
    </location>
</feature>
<dbReference type="STRING" id="65357.A0A024G5K8"/>
<accession>A0A024G5K8</accession>
<dbReference type="OrthoDB" id="21085at2759"/>
<dbReference type="GO" id="GO:0035091">
    <property type="term" value="F:phosphatidylinositol binding"/>
    <property type="evidence" value="ECO:0007669"/>
    <property type="project" value="InterPro"/>
</dbReference>